<evidence type="ECO:0000256" key="1">
    <source>
        <dbReference type="SAM" id="MobiDB-lite"/>
    </source>
</evidence>
<dbReference type="AlphaFoldDB" id="A0A5N5I2Q9"/>
<name>A0A5N5I2Q9_9ROSA</name>
<feature type="region of interest" description="Disordered" evidence="1">
    <location>
        <begin position="35"/>
        <end position="96"/>
    </location>
</feature>
<accession>A0A5N5I2Q9</accession>
<gene>
    <name evidence="2" type="ORF">D8674_029674</name>
</gene>
<reference evidence="2 3" key="3">
    <citation type="submission" date="2019-11" db="EMBL/GenBank/DDBJ databases">
        <title>A de novo genome assembly of a pear dwarfing rootstock.</title>
        <authorList>
            <person name="Wang F."/>
            <person name="Wang J."/>
            <person name="Li S."/>
            <person name="Zhang Y."/>
            <person name="Fang M."/>
            <person name="Ma L."/>
            <person name="Zhao Y."/>
            <person name="Jiang S."/>
        </authorList>
    </citation>
    <scope>NUCLEOTIDE SEQUENCE [LARGE SCALE GENOMIC DNA]</scope>
    <source>
        <strain evidence="2">S2</strain>
        <tissue evidence="2">Leaf</tissue>
    </source>
</reference>
<evidence type="ECO:0000313" key="3">
    <source>
        <dbReference type="Proteomes" id="UP000327157"/>
    </source>
</evidence>
<reference evidence="3" key="2">
    <citation type="submission" date="2019-10" db="EMBL/GenBank/DDBJ databases">
        <title>A de novo genome assembly of a pear dwarfing rootstock.</title>
        <authorList>
            <person name="Wang F."/>
            <person name="Wang J."/>
            <person name="Li S."/>
            <person name="Zhang Y."/>
            <person name="Fang M."/>
            <person name="Ma L."/>
            <person name="Zhao Y."/>
            <person name="Jiang S."/>
        </authorList>
    </citation>
    <scope>NUCLEOTIDE SEQUENCE [LARGE SCALE GENOMIC DNA]</scope>
</reference>
<sequence length="119" mass="13250">MGASLMATPSYLTTTQRYAAGALFTFALHQAQIHQTHPLRYSSQEEESTEERTSSVSSADSVSDDPDLWVHEVCAEERKERREGGGRGGEQRPKKKKKFWGLIARVEVGTVQRLGVGTR</sequence>
<dbReference type="OrthoDB" id="277931at2759"/>
<reference evidence="2 3" key="1">
    <citation type="submission" date="2019-09" db="EMBL/GenBank/DDBJ databases">
        <authorList>
            <person name="Ou C."/>
        </authorList>
    </citation>
    <scope>NUCLEOTIDE SEQUENCE [LARGE SCALE GENOMIC DNA]</scope>
    <source>
        <strain evidence="2">S2</strain>
        <tissue evidence="2">Leaf</tissue>
    </source>
</reference>
<organism evidence="2 3">
    <name type="scientific">Pyrus ussuriensis x Pyrus communis</name>
    <dbReference type="NCBI Taxonomy" id="2448454"/>
    <lineage>
        <taxon>Eukaryota</taxon>
        <taxon>Viridiplantae</taxon>
        <taxon>Streptophyta</taxon>
        <taxon>Embryophyta</taxon>
        <taxon>Tracheophyta</taxon>
        <taxon>Spermatophyta</taxon>
        <taxon>Magnoliopsida</taxon>
        <taxon>eudicotyledons</taxon>
        <taxon>Gunneridae</taxon>
        <taxon>Pentapetalae</taxon>
        <taxon>rosids</taxon>
        <taxon>fabids</taxon>
        <taxon>Rosales</taxon>
        <taxon>Rosaceae</taxon>
        <taxon>Amygdaloideae</taxon>
        <taxon>Maleae</taxon>
        <taxon>Pyrus</taxon>
    </lineage>
</organism>
<keyword evidence="3" id="KW-1185">Reference proteome</keyword>
<dbReference type="EMBL" id="SMOL01000120">
    <property type="protein sequence ID" value="KAB2633427.1"/>
    <property type="molecule type" value="Genomic_DNA"/>
</dbReference>
<proteinExistence type="predicted"/>
<comment type="caution">
    <text evidence="2">The sequence shown here is derived from an EMBL/GenBank/DDBJ whole genome shotgun (WGS) entry which is preliminary data.</text>
</comment>
<feature type="compositionally biased region" description="Basic and acidic residues" evidence="1">
    <location>
        <begin position="68"/>
        <end position="92"/>
    </location>
</feature>
<dbReference type="Proteomes" id="UP000327157">
    <property type="component" value="Chromosome 6"/>
</dbReference>
<evidence type="ECO:0000313" key="2">
    <source>
        <dbReference type="EMBL" id="KAB2633427.1"/>
    </source>
</evidence>
<protein>
    <submittedName>
        <fullName evidence="2">Membrane protein F35D11.3-like</fullName>
    </submittedName>
</protein>